<evidence type="ECO:0000256" key="5">
    <source>
        <dbReference type="SAM" id="SignalP"/>
    </source>
</evidence>
<comment type="similarity">
    <text evidence="2">Belongs to the dermatopontin family.</text>
</comment>
<dbReference type="AlphaFoldDB" id="A0A433TCV9"/>
<dbReference type="PANTHER" id="PTHR15040:SF1">
    <property type="entry name" value="DERMATOPONTIN-LIKE ISOFORM X1"/>
    <property type="match status" value="1"/>
</dbReference>
<evidence type="ECO:0000313" key="6">
    <source>
        <dbReference type="EMBL" id="RUS79425.1"/>
    </source>
</evidence>
<keyword evidence="4" id="KW-1015">Disulfide bond</keyword>
<name>A0A433TCV9_ELYCH</name>
<dbReference type="EMBL" id="RQTK01000451">
    <property type="protein sequence ID" value="RUS79425.1"/>
    <property type="molecule type" value="Genomic_DNA"/>
</dbReference>
<reference evidence="6 7" key="1">
    <citation type="submission" date="2019-01" db="EMBL/GenBank/DDBJ databases">
        <title>A draft genome assembly of the solar-powered sea slug Elysia chlorotica.</title>
        <authorList>
            <person name="Cai H."/>
            <person name="Li Q."/>
            <person name="Fang X."/>
            <person name="Li J."/>
            <person name="Curtis N.E."/>
            <person name="Altenburger A."/>
            <person name="Shibata T."/>
            <person name="Feng M."/>
            <person name="Maeda T."/>
            <person name="Schwartz J.A."/>
            <person name="Shigenobu S."/>
            <person name="Lundholm N."/>
            <person name="Nishiyama T."/>
            <person name="Yang H."/>
            <person name="Hasebe M."/>
            <person name="Li S."/>
            <person name="Pierce S.K."/>
            <person name="Wang J."/>
        </authorList>
    </citation>
    <scope>NUCLEOTIDE SEQUENCE [LARGE SCALE GENOMIC DNA]</scope>
    <source>
        <strain evidence="6">EC2010</strain>
        <tissue evidence="6">Whole organism of an adult</tissue>
    </source>
</reference>
<feature type="chain" id="PRO_5019228845" description="Dermatopontin" evidence="5">
    <location>
        <begin position="29"/>
        <end position="185"/>
    </location>
</feature>
<dbReference type="OrthoDB" id="5975249at2759"/>
<comment type="subcellular location">
    <subcellularLocation>
        <location evidence="1">Secreted</location>
    </subcellularLocation>
</comment>
<organism evidence="6 7">
    <name type="scientific">Elysia chlorotica</name>
    <name type="common">Eastern emerald elysia</name>
    <name type="synonym">Sea slug</name>
    <dbReference type="NCBI Taxonomy" id="188477"/>
    <lineage>
        <taxon>Eukaryota</taxon>
        <taxon>Metazoa</taxon>
        <taxon>Spiralia</taxon>
        <taxon>Lophotrochozoa</taxon>
        <taxon>Mollusca</taxon>
        <taxon>Gastropoda</taxon>
        <taxon>Heterobranchia</taxon>
        <taxon>Euthyneura</taxon>
        <taxon>Panpulmonata</taxon>
        <taxon>Sacoglossa</taxon>
        <taxon>Placobranchoidea</taxon>
        <taxon>Plakobranchidae</taxon>
        <taxon>Elysia</taxon>
    </lineage>
</organism>
<dbReference type="PANTHER" id="PTHR15040">
    <property type="entry name" value="DERMATOPONTIN-RELATED"/>
    <property type="match status" value="1"/>
</dbReference>
<dbReference type="STRING" id="188477.A0A433TCV9"/>
<feature type="signal peptide" evidence="5">
    <location>
        <begin position="1"/>
        <end position="28"/>
    </location>
</feature>
<dbReference type="GO" id="GO:0030199">
    <property type="term" value="P:collagen fibril organization"/>
    <property type="evidence" value="ECO:0007669"/>
    <property type="project" value="TreeGrafter"/>
</dbReference>
<evidence type="ECO:0008006" key="8">
    <source>
        <dbReference type="Google" id="ProtNLM"/>
    </source>
</evidence>
<dbReference type="GO" id="GO:0005615">
    <property type="term" value="C:extracellular space"/>
    <property type="evidence" value="ECO:0007669"/>
    <property type="project" value="TreeGrafter"/>
</dbReference>
<comment type="caution">
    <text evidence="6">The sequence shown here is derived from an EMBL/GenBank/DDBJ whole genome shotgun (WGS) entry which is preliminary data.</text>
</comment>
<gene>
    <name evidence="6" type="ORF">EGW08_012802</name>
</gene>
<sequence>MSLRFQPSLSALALVVALATFCLGAVKADEEFANDWDAELNFECPAGQFISSVYSVHNNVKEDRRWRFGCQQPPYGAFRTACTWTADYVNNWDEAVSFMCPAHYAIAGVQSVNSNAHEDRRMKFKCCKPYGYKTLGCELTPFLNDFDAELNFTMPNNKILAGWFSLHSNKYEDRRHKMLSCIYLL</sequence>
<accession>A0A433TCV9</accession>
<protein>
    <recommendedName>
        <fullName evidence="8">Dermatopontin</fullName>
    </recommendedName>
</protein>
<keyword evidence="5" id="KW-0732">Signal</keyword>
<dbReference type="GO" id="GO:0031012">
    <property type="term" value="C:extracellular matrix"/>
    <property type="evidence" value="ECO:0007669"/>
    <property type="project" value="TreeGrafter"/>
</dbReference>
<proteinExistence type="inferred from homology"/>
<evidence type="ECO:0000256" key="4">
    <source>
        <dbReference type="ARBA" id="ARBA00023157"/>
    </source>
</evidence>
<keyword evidence="3" id="KW-0964">Secreted</keyword>
<evidence type="ECO:0000256" key="3">
    <source>
        <dbReference type="ARBA" id="ARBA00022525"/>
    </source>
</evidence>
<dbReference type="InterPro" id="IPR026645">
    <property type="entry name" value="Dermatopontin"/>
</dbReference>
<evidence type="ECO:0000256" key="1">
    <source>
        <dbReference type="ARBA" id="ARBA00004613"/>
    </source>
</evidence>
<dbReference type="Pfam" id="PF14704">
    <property type="entry name" value="DERM"/>
    <property type="match status" value="1"/>
</dbReference>
<dbReference type="Proteomes" id="UP000271974">
    <property type="component" value="Unassembled WGS sequence"/>
</dbReference>
<evidence type="ECO:0000256" key="2">
    <source>
        <dbReference type="ARBA" id="ARBA00008712"/>
    </source>
</evidence>
<keyword evidence="7" id="KW-1185">Reference proteome</keyword>
<evidence type="ECO:0000313" key="7">
    <source>
        <dbReference type="Proteomes" id="UP000271974"/>
    </source>
</evidence>